<dbReference type="AlphaFoldDB" id="A0A7K3LT18"/>
<gene>
    <name evidence="3" type="ORF">GYA93_17595</name>
</gene>
<organism evidence="3 4">
    <name type="scientific">Gordonia desulfuricans</name>
    <dbReference type="NCBI Taxonomy" id="89051"/>
    <lineage>
        <taxon>Bacteria</taxon>
        <taxon>Bacillati</taxon>
        <taxon>Actinomycetota</taxon>
        <taxon>Actinomycetes</taxon>
        <taxon>Mycobacteriales</taxon>
        <taxon>Gordoniaceae</taxon>
        <taxon>Gordonia</taxon>
    </lineage>
</organism>
<dbReference type="EMBL" id="JAADZU010000066">
    <property type="protein sequence ID" value="NDK91380.1"/>
    <property type="molecule type" value="Genomic_DNA"/>
</dbReference>
<evidence type="ECO:0000256" key="1">
    <source>
        <dbReference type="SAM" id="MobiDB-lite"/>
    </source>
</evidence>
<feature type="chain" id="PRO_5039533776" evidence="2">
    <location>
        <begin position="27"/>
        <end position="190"/>
    </location>
</feature>
<sequence length="190" mass="18644">MLLMMLKRIAVSAAGVLALAVAPVAAGVAAAAPDSGPQTNTPESGTPSPAAPDATVPGSTAPTQPAVRQLDVSNQTPTIGITRVGILPTGGFVAPLAAAATGTDTTVVWLEPMPGNACATSLRTAKVAVSWKNTSTHKADDATFPACTSGKPTISPALPTGAGTLSLTVTVLGDGGNTVTLSPGIVNVNR</sequence>
<protein>
    <submittedName>
        <fullName evidence="3">Uncharacterized protein</fullName>
    </submittedName>
</protein>
<comment type="caution">
    <text evidence="3">The sequence shown here is derived from an EMBL/GenBank/DDBJ whole genome shotgun (WGS) entry which is preliminary data.</text>
</comment>
<evidence type="ECO:0000313" key="3">
    <source>
        <dbReference type="EMBL" id="NDK91380.1"/>
    </source>
</evidence>
<keyword evidence="4" id="KW-1185">Reference proteome</keyword>
<proteinExistence type="predicted"/>
<feature type="region of interest" description="Disordered" evidence="1">
    <location>
        <begin position="31"/>
        <end position="74"/>
    </location>
</feature>
<evidence type="ECO:0000313" key="4">
    <source>
        <dbReference type="Proteomes" id="UP000466307"/>
    </source>
</evidence>
<feature type="compositionally biased region" description="Polar residues" evidence="1">
    <location>
        <begin position="36"/>
        <end position="47"/>
    </location>
</feature>
<accession>A0A7K3LT18</accession>
<reference evidence="3 4" key="1">
    <citation type="submission" date="2020-01" db="EMBL/GenBank/DDBJ databases">
        <title>Investigation of new actinobacteria for the biodesulphurisation of diesel fuel.</title>
        <authorList>
            <person name="Athi Narayanan S.M."/>
        </authorList>
    </citation>
    <scope>NUCLEOTIDE SEQUENCE [LARGE SCALE GENOMIC DNA]</scope>
    <source>
        <strain evidence="3 4">213E</strain>
    </source>
</reference>
<feature type="signal peptide" evidence="2">
    <location>
        <begin position="1"/>
        <end position="26"/>
    </location>
</feature>
<keyword evidence="2" id="KW-0732">Signal</keyword>
<dbReference type="Proteomes" id="UP000466307">
    <property type="component" value="Unassembled WGS sequence"/>
</dbReference>
<evidence type="ECO:0000256" key="2">
    <source>
        <dbReference type="SAM" id="SignalP"/>
    </source>
</evidence>
<name>A0A7K3LT18_9ACTN</name>